<keyword evidence="2" id="KW-1185">Reference proteome</keyword>
<dbReference type="Proteomes" id="UP000182998">
    <property type="component" value="Unassembled WGS sequence"/>
</dbReference>
<protein>
    <submittedName>
        <fullName evidence="1">Uncharacterized protein</fullName>
    </submittedName>
</protein>
<proteinExistence type="predicted"/>
<name>A0A1G5E8I4_LEGMI</name>
<evidence type="ECO:0000313" key="1">
    <source>
        <dbReference type="EMBL" id="SCY22808.1"/>
    </source>
</evidence>
<reference evidence="1 2" key="1">
    <citation type="submission" date="2016-10" db="EMBL/GenBank/DDBJ databases">
        <authorList>
            <person name="Varghese N."/>
            <person name="Submissions S."/>
        </authorList>
    </citation>
    <scope>NUCLEOTIDE SEQUENCE [LARGE SCALE GENOMIC DNA]</scope>
    <source>
        <strain evidence="1 2">ATCC 33218</strain>
    </source>
</reference>
<dbReference type="RefSeq" id="WP_217423703.1">
    <property type="nucleotide sequence ID" value="NZ_JABTVM010000005.1"/>
</dbReference>
<sequence>MVCIFPYRFGRRVDALSRSFAKASTTPSFHPSPGRTYPSDPDLHSLNFCEDAQDGSLFNLGLLLTTVSGTQ</sequence>
<accession>A0A1G5E8I4</accession>
<dbReference type="EMBL" id="FMVN01000005">
    <property type="protein sequence ID" value="SCY22808.1"/>
    <property type="molecule type" value="Genomic_DNA"/>
</dbReference>
<gene>
    <name evidence="1" type="ORF">SAMN02982997_01141</name>
</gene>
<evidence type="ECO:0000313" key="2">
    <source>
        <dbReference type="Proteomes" id="UP000182998"/>
    </source>
</evidence>
<comment type="caution">
    <text evidence="1">The sequence shown here is derived from an EMBL/GenBank/DDBJ whole genome shotgun (WGS) entry which is preliminary data.</text>
</comment>
<organism evidence="1 2">
    <name type="scientific">Legionella micdadei</name>
    <name type="common">Tatlockia micdadei</name>
    <dbReference type="NCBI Taxonomy" id="451"/>
    <lineage>
        <taxon>Bacteria</taxon>
        <taxon>Pseudomonadati</taxon>
        <taxon>Pseudomonadota</taxon>
        <taxon>Gammaproteobacteria</taxon>
        <taxon>Legionellales</taxon>
        <taxon>Legionellaceae</taxon>
        <taxon>Legionella</taxon>
    </lineage>
</organism>